<dbReference type="InterPro" id="IPR004046">
    <property type="entry name" value="GST_C"/>
</dbReference>
<dbReference type="InterPro" id="IPR004045">
    <property type="entry name" value="Glutathione_S-Trfase_N"/>
</dbReference>
<dbReference type="GO" id="GO:0006749">
    <property type="term" value="P:glutathione metabolic process"/>
    <property type="evidence" value="ECO:0007669"/>
    <property type="project" value="TreeGrafter"/>
</dbReference>
<name>A0A5N5XBD7_9EURO</name>
<dbReference type="PROSITE" id="PS50404">
    <property type="entry name" value="GST_NTER"/>
    <property type="match status" value="1"/>
</dbReference>
<dbReference type="AlphaFoldDB" id="A0A5N5XBD7"/>
<dbReference type="PROSITE" id="PS50405">
    <property type="entry name" value="GST_CTER"/>
    <property type="match status" value="1"/>
</dbReference>
<accession>A0A5N5XBD7</accession>
<evidence type="ECO:0000313" key="8">
    <source>
        <dbReference type="Proteomes" id="UP000326565"/>
    </source>
</evidence>
<organism evidence="7 8">
    <name type="scientific">Aspergillus leporis</name>
    <dbReference type="NCBI Taxonomy" id="41062"/>
    <lineage>
        <taxon>Eukaryota</taxon>
        <taxon>Fungi</taxon>
        <taxon>Dikarya</taxon>
        <taxon>Ascomycota</taxon>
        <taxon>Pezizomycotina</taxon>
        <taxon>Eurotiomycetes</taxon>
        <taxon>Eurotiomycetidae</taxon>
        <taxon>Eurotiales</taxon>
        <taxon>Aspergillaceae</taxon>
        <taxon>Aspergillus</taxon>
        <taxon>Aspergillus subgen. Circumdati</taxon>
    </lineage>
</organism>
<dbReference type="Proteomes" id="UP000326565">
    <property type="component" value="Unassembled WGS sequence"/>
</dbReference>
<dbReference type="SFLD" id="SFLDG00358">
    <property type="entry name" value="Main_(cytGST)"/>
    <property type="match status" value="1"/>
</dbReference>
<dbReference type="GO" id="GO:0043295">
    <property type="term" value="F:glutathione binding"/>
    <property type="evidence" value="ECO:0007669"/>
    <property type="project" value="TreeGrafter"/>
</dbReference>
<evidence type="ECO:0000256" key="1">
    <source>
        <dbReference type="ARBA" id="ARBA00012452"/>
    </source>
</evidence>
<dbReference type="SFLD" id="SFLDS00019">
    <property type="entry name" value="Glutathione_Transferase_(cytos"/>
    <property type="match status" value="1"/>
</dbReference>
<evidence type="ECO:0000259" key="5">
    <source>
        <dbReference type="PROSITE" id="PS50404"/>
    </source>
</evidence>
<comment type="similarity">
    <text evidence="4">Belongs to the GST superfamily.</text>
</comment>
<dbReference type="InterPro" id="IPR040079">
    <property type="entry name" value="Glutathione_S-Trfase"/>
</dbReference>
<dbReference type="InterPro" id="IPR036249">
    <property type="entry name" value="Thioredoxin-like_sf"/>
</dbReference>
<reference evidence="7 8" key="1">
    <citation type="submission" date="2019-04" db="EMBL/GenBank/DDBJ databases">
        <title>Friends and foes A comparative genomics study of 23 Aspergillus species from section Flavi.</title>
        <authorList>
            <consortium name="DOE Joint Genome Institute"/>
            <person name="Kjaerbolling I."/>
            <person name="Vesth T."/>
            <person name="Frisvad J.C."/>
            <person name="Nybo J.L."/>
            <person name="Theobald S."/>
            <person name="Kildgaard S."/>
            <person name="Isbrandt T."/>
            <person name="Kuo A."/>
            <person name="Sato A."/>
            <person name="Lyhne E.K."/>
            <person name="Kogle M.E."/>
            <person name="Wiebenga A."/>
            <person name="Kun R.S."/>
            <person name="Lubbers R.J."/>
            <person name="Makela M.R."/>
            <person name="Barry K."/>
            <person name="Chovatia M."/>
            <person name="Clum A."/>
            <person name="Daum C."/>
            <person name="Haridas S."/>
            <person name="He G."/>
            <person name="LaButti K."/>
            <person name="Lipzen A."/>
            <person name="Mondo S."/>
            <person name="Riley R."/>
            <person name="Salamov A."/>
            <person name="Simmons B.A."/>
            <person name="Magnuson J.K."/>
            <person name="Henrissat B."/>
            <person name="Mortensen U.H."/>
            <person name="Larsen T.O."/>
            <person name="Devries R.P."/>
            <person name="Grigoriev I.V."/>
            <person name="Machida M."/>
            <person name="Baker S.E."/>
            <person name="Andersen M.R."/>
        </authorList>
    </citation>
    <scope>NUCLEOTIDE SEQUENCE [LARGE SCALE GENOMIC DNA]</scope>
    <source>
        <strain evidence="7 8">CBS 151.66</strain>
    </source>
</reference>
<dbReference type="OrthoDB" id="249703at2759"/>
<evidence type="ECO:0000259" key="6">
    <source>
        <dbReference type="PROSITE" id="PS50405"/>
    </source>
</evidence>
<dbReference type="PANTHER" id="PTHR43900:SF3">
    <property type="entry name" value="GLUTATHIONE S-TRANSFERASE RHO"/>
    <property type="match status" value="1"/>
</dbReference>
<comment type="catalytic activity">
    <reaction evidence="3">
        <text>RX + glutathione = an S-substituted glutathione + a halide anion + H(+)</text>
        <dbReference type="Rhea" id="RHEA:16437"/>
        <dbReference type="ChEBI" id="CHEBI:15378"/>
        <dbReference type="ChEBI" id="CHEBI:16042"/>
        <dbReference type="ChEBI" id="CHEBI:17792"/>
        <dbReference type="ChEBI" id="CHEBI:57925"/>
        <dbReference type="ChEBI" id="CHEBI:90779"/>
        <dbReference type="EC" id="2.5.1.18"/>
    </reaction>
</comment>
<dbReference type="GO" id="GO:0005737">
    <property type="term" value="C:cytoplasm"/>
    <property type="evidence" value="ECO:0007669"/>
    <property type="project" value="TreeGrafter"/>
</dbReference>
<dbReference type="EMBL" id="ML732169">
    <property type="protein sequence ID" value="KAB8077367.1"/>
    <property type="molecule type" value="Genomic_DNA"/>
</dbReference>
<dbReference type="GO" id="GO:0004364">
    <property type="term" value="F:glutathione transferase activity"/>
    <property type="evidence" value="ECO:0007669"/>
    <property type="project" value="UniProtKB-EC"/>
</dbReference>
<protein>
    <recommendedName>
        <fullName evidence="1">glutathione transferase</fullName>
        <ecNumber evidence="1">2.5.1.18</ecNumber>
    </recommendedName>
</protein>
<keyword evidence="2" id="KW-0808">Transferase</keyword>
<dbReference type="InterPro" id="IPR036282">
    <property type="entry name" value="Glutathione-S-Trfase_C_sf"/>
</dbReference>
<evidence type="ECO:0000256" key="3">
    <source>
        <dbReference type="ARBA" id="ARBA00047960"/>
    </source>
</evidence>
<feature type="domain" description="GST N-terminal" evidence="5">
    <location>
        <begin position="2"/>
        <end position="87"/>
    </location>
</feature>
<gene>
    <name evidence="7" type="ORF">BDV29DRAFT_153753</name>
</gene>
<dbReference type="Gene3D" id="3.40.30.10">
    <property type="entry name" value="Glutaredoxin"/>
    <property type="match status" value="1"/>
</dbReference>
<dbReference type="SUPFAM" id="SSF52833">
    <property type="entry name" value="Thioredoxin-like"/>
    <property type="match status" value="1"/>
</dbReference>
<evidence type="ECO:0000313" key="7">
    <source>
        <dbReference type="EMBL" id="KAB8077367.1"/>
    </source>
</evidence>
<dbReference type="InterPro" id="IPR010987">
    <property type="entry name" value="Glutathione-S-Trfase_C-like"/>
</dbReference>
<sequence length="238" mass="27867">MSTLKLFTDPQLPRPQRVHLVINELNLDVCIQTVDLEQMEHKTPDYLQLDPFRSSPLSYRLLRQPLLILYESRAIARYLAAKYGQEHLIPDNSDMQAFEQAACIELATFDMLLTGWFRAGVETVFFHWPINERQGHGLLTNYMYRSYFQKDNPYPDEVMVVRLRERISEILDVLDGILSRQEYMGGDTLSVVDLFYMPYMHCLAVSVWPSFLDSRAHLTVWWESMKGRSCYRVLSSAE</sequence>
<dbReference type="Pfam" id="PF00043">
    <property type="entry name" value="GST_C"/>
    <property type="match status" value="1"/>
</dbReference>
<proteinExistence type="inferred from homology"/>
<dbReference type="PANTHER" id="PTHR43900">
    <property type="entry name" value="GLUTATHIONE S-TRANSFERASE RHO"/>
    <property type="match status" value="1"/>
</dbReference>
<dbReference type="SUPFAM" id="SSF47616">
    <property type="entry name" value="GST C-terminal domain-like"/>
    <property type="match status" value="1"/>
</dbReference>
<dbReference type="Gene3D" id="1.20.1050.10">
    <property type="match status" value="1"/>
</dbReference>
<feature type="domain" description="GST C-terminal" evidence="6">
    <location>
        <begin position="91"/>
        <end position="238"/>
    </location>
</feature>
<dbReference type="Pfam" id="PF02798">
    <property type="entry name" value="GST_N"/>
    <property type="match status" value="1"/>
</dbReference>
<keyword evidence="8" id="KW-1185">Reference proteome</keyword>
<evidence type="ECO:0000256" key="4">
    <source>
        <dbReference type="RuleBase" id="RU003494"/>
    </source>
</evidence>
<dbReference type="EC" id="2.5.1.18" evidence="1"/>
<evidence type="ECO:0000256" key="2">
    <source>
        <dbReference type="ARBA" id="ARBA00022679"/>
    </source>
</evidence>